<gene>
    <name evidence="6" type="ORF">MKZ38_004536</name>
</gene>
<feature type="transmembrane region" description="Helical" evidence="4">
    <location>
        <begin position="368"/>
        <end position="387"/>
    </location>
</feature>
<dbReference type="InterPro" id="IPR011701">
    <property type="entry name" value="MFS"/>
</dbReference>
<dbReference type="InterPro" id="IPR020846">
    <property type="entry name" value="MFS_dom"/>
</dbReference>
<feature type="transmembrane region" description="Helical" evidence="4">
    <location>
        <begin position="278"/>
        <end position="300"/>
    </location>
</feature>
<keyword evidence="4" id="KW-1133">Transmembrane helix</keyword>
<dbReference type="InterPro" id="IPR050327">
    <property type="entry name" value="Proton-linked_MCT"/>
</dbReference>
<evidence type="ECO:0000256" key="2">
    <source>
        <dbReference type="ARBA" id="ARBA00006727"/>
    </source>
</evidence>
<dbReference type="AlphaFoldDB" id="A0AAD5RL63"/>
<dbReference type="Proteomes" id="UP001201980">
    <property type="component" value="Unassembled WGS sequence"/>
</dbReference>
<feature type="transmembrane region" description="Helical" evidence="4">
    <location>
        <begin position="343"/>
        <end position="362"/>
    </location>
</feature>
<feature type="transmembrane region" description="Helical" evidence="4">
    <location>
        <begin position="53"/>
        <end position="73"/>
    </location>
</feature>
<proteinExistence type="inferred from homology"/>
<feature type="region of interest" description="Disordered" evidence="3">
    <location>
        <begin position="1"/>
        <end position="34"/>
    </location>
</feature>
<comment type="similarity">
    <text evidence="2">Belongs to the major facilitator superfamily. Monocarboxylate porter (TC 2.A.1.13) family.</text>
</comment>
<dbReference type="Pfam" id="PF07690">
    <property type="entry name" value="MFS_1"/>
    <property type="match status" value="1"/>
</dbReference>
<evidence type="ECO:0000313" key="6">
    <source>
        <dbReference type="EMBL" id="KAJ2897611.1"/>
    </source>
</evidence>
<dbReference type="GO" id="GO:0016020">
    <property type="term" value="C:membrane"/>
    <property type="evidence" value="ECO:0007669"/>
    <property type="project" value="UniProtKB-SubCell"/>
</dbReference>
<feature type="transmembrane region" description="Helical" evidence="4">
    <location>
        <begin position="315"/>
        <end position="336"/>
    </location>
</feature>
<feature type="transmembrane region" description="Helical" evidence="4">
    <location>
        <begin position="119"/>
        <end position="139"/>
    </location>
</feature>
<name>A0AAD5RL63_9PEZI</name>
<protein>
    <recommendedName>
        <fullName evidence="5">Major facilitator superfamily (MFS) profile domain-containing protein</fullName>
    </recommendedName>
</protein>
<evidence type="ECO:0000313" key="7">
    <source>
        <dbReference type="Proteomes" id="UP001201980"/>
    </source>
</evidence>
<comment type="subcellular location">
    <subcellularLocation>
        <location evidence="1">Membrane</location>
        <topology evidence="1">Multi-pass membrane protein</topology>
    </subcellularLocation>
</comment>
<reference evidence="6" key="1">
    <citation type="submission" date="2022-07" db="EMBL/GenBank/DDBJ databases">
        <title>Draft genome sequence of Zalerion maritima ATCC 34329, a (micro)plastics degrading marine fungus.</title>
        <authorList>
            <person name="Paco A."/>
            <person name="Goncalves M.F.M."/>
            <person name="Rocha-Santos T.A.P."/>
            <person name="Alves A."/>
        </authorList>
    </citation>
    <scope>NUCLEOTIDE SEQUENCE</scope>
    <source>
        <strain evidence="6">ATCC 34329</strain>
    </source>
</reference>
<keyword evidence="7" id="KW-1185">Reference proteome</keyword>
<dbReference type="InterPro" id="IPR036259">
    <property type="entry name" value="MFS_trans_sf"/>
</dbReference>
<dbReference type="SUPFAM" id="SSF103473">
    <property type="entry name" value="MFS general substrate transporter"/>
    <property type="match status" value="1"/>
</dbReference>
<keyword evidence="4" id="KW-0472">Membrane</keyword>
<feature type="transmembrane region" description="Helical" evidence="4">
    <location>
        <begin position="408"/>
        <end position="429"/>
    </location>
</feature>
<dbReference type="Gene3D" id="1.20.1250.20">
    <property type="entry name" value="MFS general substrate transporter like domains"/>
    <property type="match status" value="2"/>
</dbReference>
<evidence type="ECO:0000256" key="4">
    <source>
        <dbReference type="SAM" id="Phobius"/>
    </source>
</evidence>
<dbReference type="PANTHER" id="PTHR11360:SF234">
    <property type="entry name" value="MFS-TYPE TRANSPORTER DBAD-RELATED"/>
    <property type="match status" value="1"/>
</dbReference>
<evidence type="ECO:0000256" key="1">
    <source>
        <dbReference type="ARBA" id="ARBA00004141"/>
    </source>
</evidence>
<keyword evidence="4" id="KW-0812">Transmembrane</keyword>
<feature type="transmembrane region" description="Helical" evidence="4">
    <location>
        <begin position="211"/>
        <end position="231"/>
    </location>
</feature>
<feature type="transmembrane region" description="Helical" evidence="4">
    <location>
        <begin position="93"/>
        <end position="112"/>
    </location>
</feature>
<dbReference type="EMBL" id="JAKWBI020000265">
    <property type="protein sequence ID" value="KAJ2897611.1"/>
    <property type="molecule type" value="Genomic_DNA"/>
</dbReference>
<dbReference type="GO" id="GO:0022857">
    <property type="term" value="F:transmembrane transporter activity"/>
    <property type="evidence" value="ECO:0007669"/>
    <property type="project" value="InterPro"/>
</dbReference>
<feature type="domain" description="Major facilitator superfamily (MFS) profile" evidence="5">
    <location>
        <begin position="52"/>
        <end position="468"/>
    </location>
</feature>
<evidence type="ECO:0000256" key="3">
    <source>
        <dbReference type="SAM" id="MobiDB-lite"/>
    </source>
</evidence>
<organism evidence="6 7">
    <name type="scientific">Zalerion maritima</name>
    <dbReference type="NCBI Taxonomy" id="339359"/>
    <lineage>
        <taxon>Eukaryota</taxon>
        <taxon>Fungi</taxon>
        <taxon>Dikarya</taxon>
        <taxon>Ascomycota</taxon>
        <taxon>Pezizomycotina</taxon>
        <taxon>Sordariomycetes</taxon>
        <taxon>Lulworthiomycetidae</taxon>
        <taxon>Lulworthiales</taxon>
        <taxon>Lulworthiaceae</taxon>
        <taxon>Zalerion</taxon>
    </lineage>
</organism>
<feature type="transmembrane region" description="Helical" evidence="4">
    <location>
        <begin position="179"/>
        <end position="199"/>
    </location>
</feature>
<dbReference type="PROSITE" id="PS50850">
    <property type="entry name" value="MFS"/>
    <property type="match status" value="1"/>
</dbReference>
<feature type="transmembrane region" description="Helical" evidence="4">
    <location>
        <begin position="145"/>
        <end position="167"/>
    </location>
</feature>
<accession>A0AAD5RL63</accession>
<sequence length="478" mass="51432">MATDAEPGARDDSKSHISEAEFVETSPQVNKDKPDQEWHDPIVHEFPDGGFRAWAAVLGASLCLFVGGVEYSFGVYLTYYSSHFLSDKTVSQISWIGSCAAFIHSCVGLITGKLYDDGWFKQIVIVGTVLHVLCFMLLSTCKEYWQVWLSQGLGMGLATGVLYQPALSIVSQYFERRRSFAMGIVMSGASIGGVLFPIMANNLFETVGFGWAIRIQAFIMLGLLIAANLLMTTRLPAHNLKTGVVQFDPRAVDGVECGPSGRAKAGIHKINYRHFFSAPFLVSTVGCFFIQLGTGLPYAYITSFATTEGHISADLQFYLLPLTFAGSAIGSPIFAWVADRVGVFNTVIATTIVSAGLEASILAASTDAVAVVVSVLYGFVASGYQALVGPIYSSLSDTVLEIGHRMGAGFFVIGVATLISSPIQGALLGDSIEEYTWWKPIVFSALSLLAGCLALAVARGMLIKRRNVTKKILGFANL</sequence>
<evidence type="ECO:0000259" key="5">
    <source>
        <dbReference type="PROSITE" id="PS50850"/>
    </source>
</evidence>
<dbReference type="PANTHER" id="PTHR11360">
    <property type="entry name" value="MONOCARBOXYLATE TRANSPORTER"/>
    <property type="match status" value="1"/>
</dbReference>
<feature type="transmembrane region" description="Helical" evidence="4">
    <location>
        <begin position="441"/>
        <end position="462"/>
    </location>
</feature>
<feature type="compositionally biased region" description="Basic and acidic residues" evidence="3">
    <location>
        <begin position="7"/>
        <end position="19"/>
    </location>
</feature>
<comment type="caution">
    <text evidence="6">The sequence shown here is derived from an EMBL/GenBank/DDBJ whole genome shotgun (WGS) entry which is preliminary data.</text>
</comment>